<proteinExistence type="inferred from homology"/>
<dbReference type="Gene3D" id="1.20.81.30">
    <property type="entry name" value="Type II secretion system (T2SS), domain F"/>
    <property type="match status" value="2"/>
</dbReference>
<name>A0A1G2ENU5_9BACT</name>
<evidence type="ECO:0000256" key="2">
    <source>
        <dbReference type="ARBA" id="ARBA00005745"/>
    </source>
</evidence>
<feature type="transmembrane region" description="Helical" evidence="8">
    <location>
        <begin position="167"/>
        <end position="190"/>
    </location>
</feature>
<dbReference type="PANTHER" id="PTHR30012">
    <property type="entry name" value="GENERAL SECRETION PATHWAY PROTEIN"/>
    <property type="match status" value="1"/>
</dbReference>
<feature type="transmembrane region" description="Helical" evidence="8">
    <location>
        <begin position="220"/>
        <end position="237"/>
    </location>
</feature>
<evidence type="ECO:0000256" key="8">
    <source>
        <dbReference type="SAM" id="Phobius"/>
    </source>
</evidence>
<feature type="domain" description="Type II secretion system protein GspF" evidence="9">
    <location>
        <begin position="274"/>
        <end position="394"/>
    </location>
</feature>
<dbReference type="STRING" id="1801677.A2365_03315"/>
<dbReference type="EMBL" id="MHMM01000006">
    <property type="protein sequence ID" value="OGZ27474.1"/>
    <property type="molecule type" value="Genomic_DNA"/>
</dbReference>
<keyword evidence="6 8" id="KW-1133">Transmembrane helix</keyword>
<organism evidence="10 11">
    <name type="scientific">Candidatus Nealsonbacteria bacterium RIFOXYB1_FULL_40_15</name>
    <dbReference type="NCBI Taxonomy" id="1801677"/>
    <lineage>
        <taxon>Bacteria</taxon>
        <taxon>Candidatus Nealsoniibacteriota</taxon>
    </lineage>
</organism>
<comment type="caution">
    <text evidence="10">The sequence shown here is derived from an EMBL/GenBank/DDBJ whole genome shotgun (WGS) entry which is preliminary data.</text>
</comment>
<dbReference type="Pfam" id="PF00482">
    <property type="entry name" value="T2SSF"/>
    <property type="match status" value="2"/>
</dbReference>
<reference evidence="10 11" key="1">
    <citation type="journal article" date="2016" name="Nat. Commun.">
        <title>Thousands of microbial genomes shed light on interconnected biogeochemical processes in an aquifer system.</title>
        <authorList>
            <person name="Anantharaman K."/>
            <person name="Brown C.T."/>
            <person name="Hug L.A."/>
            <person name="Sharon I."/>
            <person name="Castelle C.J."/>
            <person name="Probst A.J."/>
            <person name="Thomas B.C."/>
            <person name="Singh A."/>
            <person name="Wilkins M.J."/>
            <person name="Karaoz U."/>
            <person name="Brodie E.L."/>
            <person name="Williams K.H."/>
            <person name="Hubbard S.S."/>
            <person name="Banfield J.F."/>
        </authorList>
    </citation>
    <scope>NUCLEOTIDE SEQUENCE [LARGE SCALE GENOMIC DNA]</scope>
</reference>
<evidence type="ECO:0000259" key="9">
    <source>
        <dbReference type="Pfam" id="PF00482"/>
    </source>
</evidence>
<evidence type="ECO:0000256" key="4">
    <source>
        <dbReference type="ARBA" id="ARBA00022519"/>
    </source>
</evidence>
<accession>A0A1G2ENU5</accession>
<evidence type="ECO:0000313" key="10">
    <source>
        <dbReference type="EMBL" id="OGZ27474.1"/>
    </source>
</evidence>
<gene>
    <name evidence="10" type="ORF">A2365_03315</name>
</gene>
<keyword evidence="5 8" id="KW-0812">Transmembrane</keyword>
<dbReference type="FunFam" id="1.20.81.30:FF:000001">
    <property type="entry name" value="Type II secretion system protein F"/>
    <property type="match status" value="2"/>
</dbReference>
<protein>
    <recommendedName>
        <fullName evidence="9">Type II secretion system protein GspF domain-containing protein</fullName>
    </recommendedName>
</protein>
<dbReference type="GO" id="GO:0005886">
    <property type="term" value="C:plasma membrane"/>
    <property type="evidence" value="ECO:0007669"/>
    <property type="project" value="UniProtKB-SubCell"/>
</dbReference>
<evidence type="ECO:0000256" key="5">
    <source>
        <dbReference type="ARBA" id="ARBA00022692"/>
    </source>
</evidence>
<dbReference type="InterPro" id="IPR042094">
    <property type="entry name" value="T2SS_GspF_sf"/>
</dbReference>
<keyword evidence="3" id="KW-1003">Cell membrane</keyword>
<feature type="domain" description="Type II secretion system protein GspF" evidence="9">
    <location>
        <begin position="68"/>
        <end position="191"/>
    </location>
</feature>
<evidence type="ECO:0000256" key="6">
    <source>
        <dbReference type="ARBA" id="ARBA00022989"/>
    </source>
</evidence>
<keyword evidence="7 8" id="KW-0472">Membrane</keyword>
<feature type="transmembrane region" description="Helical" evidence="8">
    <location>
        <begin position="375"/>
        <end position="396"/>
    </location>
</feature>
<dbReference type="PRINTS" id="PR00812">
    <property type="entry name" value="BCTERIALGSPF"/>
</dbReference>
<sequence length="402" mass="44361">MKFNYQARTTEGKLQTGVVEATGRDSAFNVLKTHGLFVVTLEEASDTPFYARSFSFFNKASKSDVVMFSRQVSIMFKSNVPIVETFRALAKQSRKQDFRDKIINIAEEIEGGTPLSRALSTHPKLFSSFYINMVKAGEASGKLSEVFGYLADYLERQQAFSSKIKGAMVYPVFVVIVFIAVVSIIMVYVIPQLAEVLKGTGQELPFATKVVISISDFMKTSWWILLIILALGIFGFYKFSQTRKGKIAIDGFTLKVPILKGFLKKLYLARIALNLSTLISGGLPISASLEITGDIVGSDAYKQLILDTRDRVKRGEPISSSLERYPDLISPLFFQMVSVGEKTGTLDSSLENIVDFYQSDVDRALDGFIRLLEPIFIIVLGGVVAGLMGAVLMPLYSGGMLG</sequence>
<keyword evidence="4" id="KW-0997">Cell inner membrane</keyword>
<evidence type="ECO:0000256" key="7">
    <source>
        <dbReference type="ARBA" id="ARBA00023136"/>
    </source>
</evidence>
<comment type="similarity">
    <text evidence="2">Belongs to the GSP F family.</text>
</comment>
<dbReference type="AlphaFoldDB" id="A0A1G2ENU5"/>
<evidence type="ECO:0000256" key="3">
    <source>
        <dbReference type="ARBA" id="ARBA00022475"/>
    </source>
</evidence>
<dbReference type="InterPro" id="IPR018076">
    <property type="entry name" value="T2SS_GspF_dom"/>
</dbReference>
<evidence type="ECO:0000256" key="1">
    <source>
        <dbReference type="ARBA" id="ARBA00004429"/>
    </source>
</evidence>
<evidence type="ECO:0000313" key="11">
    <source>
        <dbReference type="Proteomes" id="UP000177740"/>
    </source>
</evidence>
<dbReference type="Proteomes" id="UP000177740">
    <property type="component" value="Unassembled WGS sequence"/>
</dbReference>
<comment type="subcellular location">
    <subcellularLocation>
        <location evidence="1">Cell inner membrane</location>
        <topology evidence="1">Multi-pass membrane protein</topology>
    </subcellularLocation>
</comment>
<dbReference type="GO" id="GO:0015628">
    <property type="term" value="P:protein secretion by the type II secretion system"/>
    <property type="evidence" value="ECO:0007669"/>
    <property type="project" value="TreeGrafter"/>
</dbReference>
<dbReference type="InterPro" id="IPR003004">
    <property type="entry name" value="GspF/PilC"/>
</dbReference>
<dbReference type="PANTHER" id="PTHR30012:SF0">
    <property type="entry name" value="TYPE II SECRETION SYSTEM PROTEIN F-RELATED"/>
    <property type="match status" value="1"/>
</dbReference>